<name>A0ACC3D7Q8_9PEZI</name>
<evidence type="ECO:0000313" key="2">
    <source>
        <dbReference type="Proteomes" id="UP001186974"/>
    </source>
</evidence>
<proteinExistence type="predicted"/>
<keyword evidence="2" id="KW-1185">Reference proteome</keyword>
<comment type="caution">
    <text evidence="1">The sequence shown here is derived from an EMBL/GenBank/DDBJ whole genome shotgun (WGS) entry which is preliminary data.</text>
</comment>
<evidence type="ECO:0000313" key="1">
    <source>
        <dbReference type="EMBL" id="KAK3062963.1"/>
    </source>
</evidence>
<sequence>MRFAAIFLSIASVAVAFPMGIITDSGLVLRSPQSTDAGTSPTIGLTNGGSAAGASAGNSSAASSSECNLINCTSGAAGASDGSTSASSSSGLINIGSVGRRALATVTGYFA</sequence>
<dbReference type="Proteomes" id="UP001186974">
    <property type="component" value="Unassembled WGS sequence"/>
</dbReference>
<organism evidence="1 2">
    <name type="scientific">Coniosporium uncinatum</name>
    <dbReference type="NCBI Taxonomy" id="93489"/>
    <lineage>
        <taxon>Eukaryota</taxon>
        <taxon>Fungi</taxon>
        <taxon>Dikarya</taxon>
        <taxon>Ascomycota</taxon>
        <taxon>Pezizomycotina</taxon>
        <taxon>Dothideomycetes</taxon>
        <taxon>Dothideomycetes incertae sedis</taxon>
        <taxon>Coniosporium</taxon>
    </lineage>
</organism>
<accession>A0ACC3D7Q8</accession>
<protein>
    <submittedName>
        <fullName evidence="1">Uncharacterized protein</fullName>
    </submittedName>
</protein>
<gene>
    <name evidence="1" type="ORF">LTS18_003029</name>
</gene>
<dbReference type="EMBL" id="JAWDJW010007054">
    <property type="protein sequence ID" value="KAK3062963.1"/>
    <property type="molecule type" value="Genomic_DNA"/>
</dbReference>
<reference evidence="1" key="1">
    <citation type="submission" date="2024-09" db="EMBL/GenBank/DDBJ databases">
        <title>Black Yeasts Isolated from many extreme environments.</title>
        <authorList>
            <person name="Coleine C."/>
            <person name="Stajich J.E."/>
            <person name="Selbmann L."/>
        </authorList>
    </citation>
    <scope>NUCLEOTIDE SEQUENCE</scope>
    <source>
        <strain evidence="1">CCFEE 5737</strain>
    </source>
</reference>